<name>A0A921Q7J6_SORBI</name>
<feature type="region of interest" description="Disordered" evidence="4">
    <location>
        <begin position="331"/>
        <end position="351"/>
    </location>
</feature>
<organism evidence="5 6">
    <name type="scientific">Sorghum bicolor</name>
    <name type="common">Sorghum</name>
    <name type="synonym">Sorghum vulgare</name>
    <dbReference type="NCBI Taxonomy" id="4558"/>
    <lineage>
        <taxon>Eukaryota</taxon>
        <taxon>Viridiplantae</taxon>
        <taxon>Streptophyta</taxon>
        <taxon>Embryophyta</taxon>
        <taxon>Tracheophyta</taxon>
        <taxon>Spermatophyta</taxon>
        <taxon>Magnoliopsida</taxon>
        <taxon>Liliopsida</taxon>
        <taxon>Poales</taxon>
        <taxon>Poaceae</taxon>
        <taxon>PACMAD clade</taxon>
        <taxon>Panicoideae</taxon>
        <taxon>Andropogonodae</taxon>
        <taxon>Andropogoneae</taxon>
        <taxon>Sorghinae</taxon>
        <taxon>Sorghum</taxon>
    </lineage>
</organism>
<feature type="region of interest" description="SAW" evidence="3">
    <location>
        <begin position="658"/>
        <end position="733"/>
    </location>
</feature>
<sequence length="741" mass="84299">MLIECPFDDLYTLTTPGQQQDGSSSSQQQLTLSDHRLCDPQFFSQSTNESNMQFSAVVTIPGMYNVSSNLGQNHLQIAAGVSPDYQRIRSNNALHHISQILMEDVDERVGLHEGEAALQAAEKAFFDILEQVNPPSLDWSPLHHSGEAGEGPGEGSNSYHKRPRRSSFTTDISSHSMFFEESSHRMLQPLPAPLIPNSYGRSLFLPYQQPLASTGRTSRFGFSALEIIREAEDGNRFDKMVICLEKDKLSICRLTTTKAKIVARKSKYAIFQITDYRNSPYIQDSDTREGRSKNYTITCEISRNEKFDRVLLCYGLDCFIETARLRDMAAKEASETSPKGQSKTPARQKLRGTRQLKKEVVDLRTLLNHCAQAVAADDRLLAGELIKKIRQHSSRDGDCCQRLAFYFVNGLEARLAGTGSQLFHKVLAKRISDEDVLRVYNFYLTVCPFLRASYTFANQTILQASVGQSKVHVVEIGVCYGFQWPSLIQLFGEQGVPPRLRITGIEVPRPGFTPLENIERAGKLMADYANMYKVPFQYQGIYSRYEDIQIEDLNIEEDEVLIINCMYQMKNLGDETVAIDSARDRVLKIMRRMNPKVLIFGILNGLYSSPFFMTRFKELLFHYSSIFDMLDTNAPRDNEERKLLEGGMLGREILNIVACEGADRIERPETYQQWQGRCLKAGFEQLPLDPAVMKSMLLMKKEIYHEHFVADEDNGWLLQGWKGRVLYALSKWKVNELCADQ</sequence>
<feature type="region of interest" description="Disordered" evidence="4">
    <location>
        <begin position="137"/>
        <end position="167"/>
    </location>
</feature>
<dbReference type="InterPro" id="IPR005202">
    <property type="entry name" value="TF_GRAS"/>
</dbReference>
<evidence type="ECO:0000313" key="6">
    <source>
        <dbReference type="Proteomes" id="UP000807115"/>
    </source>
</evidence>
<dbReference type="Proteomes" id="UP000807115">
    <property type="component" value="Chromosome 9"/>
</dbReference>
<evidence type="ECO:0000313" key="5">
    <source>
        <dbReference type="EMBL" id="KAG0516533.1"/>
    </source>
</evidence>
<feature type="region of interest" description="Leucine repeat I (LRI)" evidence="3">
    <location>
        <begin position="361"/>
        <end position="421"/>
    </location>
</feature>
<feature type="compositionally biased region" description="Polar residues" evidence="4">
    <location>
        <begin position="335"/>
        <end position="345"/>
    </location>
</feature>
<comment type="caution">
    <text evidence="3">Lacks conserved residue(s) required for the propagation of feature annotation.</text>
</comment>
<dbReference type="AlphaFoldDB" id="A0A921Q7J6"/>
<comment type="similarity">
    <text evidence="3">Belongs to the GRAS family.</text>
</comment>
<reference evidence="5" key="1">
    <citation type="journal article" date="2019" name="BMC Genomics">
        <title>A new reference genome for Sorghum bicolor reveals high levels of sequence similarity between sweet and grain genotypes: implications for the genetics of sugar metabolism.</title>
        <authorList>
            <person name="Cooper E.A."/>
            <person name="Brenton Z.W."/>
            <person name="Flinn B.S."/>
            <person name="Jenkins J."/>
            <person name="Shu S."/>
            <person name="Flowers D."/>
            <person name="Luo F."/>
            <person name="Wang Y."/>
            <person name="Xia P."/>
            <person name="Barry K."/>
            <person name="Daum C."/>
            <person name="Lipzen A."/>
            <person name="Yoshinaga Y."/>
            <person name="Schmutz J."/>
            <person name="Saski C."/>
            <person name="Vermerris W."/>
            <person name="Kresovich S."/>
        </authorList>
    </citation>
    <scope>NUCLEOTIDE SEQUENCE</scope>
</reference>
<accession>A0A921Q7J6</accession>
<evidence type="ECO:0008006" key="7">
    <source>
        <dbReference type="Google" id="ProtNLM"/>
    </source>
</evidence>
<comment type="caution">
    <text evidence="5">The sequence shown here is derived from an EMBL/GenBank/DDBJ whole genome shotgun (WGS) entry which is preliminary data.</text>
</comment>
<feature type="region of interest" description="Leucine repeat II (LRII)" evidence="3">
    <location>
        <begin position="520"/>
        <end position="552"/>
    </location>
</feature>
<protein>
    <recommendedName>
        <fullName evidence="7">Scarecrow-like protein 9</fullName>
    </recommendedName>
</protein>
<gene>
    <name evidence="5" type="ORF">BDA96_09G011200</name>
</gene>
<evidence type="ECO:0000256" key="2">
    <source>
        <dbReference type="ARBA" id="ARBA00023163"/>
    </source>
</evidence>
<reference evidence="5" key="2">
    <citation type="submission" date="2020-10" db="EMBL/GenBank/DDBJ databases">
        <authorList>
            <person name="Cooper E.A."/>
            <person name="Brenton Z.W."/>
            <person name="Flinn B.S."/>
            <person name="Jenkins J."/>
            <person name="Shu S."/>
            <person name="Flowers D."/>
            <person name="Luo F."/>
            <person name="Wang Y."/>
            <person name="Xia P."/>
            <person name="Barry K."/>
            <person name="Daum C."/>
            <person name="Lipzen A."/>
            <person name="Yoshinaga Y."/>
            <person name="Schmutz J."/>
            <person name="Saski C."/>
            <person name="Vermerris W."/>
            <person name="Kresovich S."/>
        </authorList>
    </citation>
    <scope>NUCLEOTIDE SEQUENCE</scope>
</reference>
<proteinExistence type="inferred from homology"/>
<dbReference type="EMBL" id="CM027688">
    <property type="protein sequence ID" value="KAG0516533.1"/>
    <property type="molecule type" value="Genomic_DNA"/>
</dbReference>
<dbReference type="PANTHER" id="PTHR31636">
    <property type="entry name" value="OSJNBA0084A10.13 PROTEIN-RELATED"/>
    <property type="match status" value="1"/>
</dbReference>
<dbReference type="Pfam" id="PF03514">
    <property type="entry name" value="GRAS"/>
    <property type="match status" value="1"/>
</dbReference>
<keyword evidence="1" id="KW-0805">Transcription regulation</keyword>
<evidence type="ECO:0000256" key="4">
    <source>
        <dbReference type="SAM" id="MobiDB-lite"/>
    </source>
</evidence>
<keyword evidence="2" id="KW-0804">Transcription</keyword>
<evidence type="ECO:0000256" key="3">
    <source>
        <dbReference type="PROSITE-ProRule" id="PRU01191"/>
    </source>
</evidence>
<evidence type="ECO:0000256" key="1">
    <source>
        <dbReference type="ARBA" id="ARBA00023015"/>
    </source>
</evidence>
<dbReference type="PROSITE" id="PS50985">
    <property type="entry name" value="GRAS"/>
    <property type="match status" value="1"/>
</dbReference>